<protein>
    <recommendedName>
        <fullName evidence="3">DUF4352 domain-containing protein</fullName>
    </recommendedName>
</protein>
<proteinExistence type="predicted"/>
<comment type="caution">
    <text evidence="1">The sequence shown here is derived from an EMBL/GenBank/DDBJ whole genome shotgun (WGS) entry which is preliminary data.</text>
</comment>
<dbReference type="Proteomes" id="UP001597251">
    <property type="component" value="Unassembled WGS sequence"/>
</dbReference>
<sequence>MQKYHKQVKIICLFIFTALSFFFLALQYQKINAGYNDTNEVTISRNEKIKTNNVEFKILNTSIDKKHINVTLDIKKTGPGFYGMKKSDNFFESMWIANMYDFSEHNINENLTDQYNHVFDMNKYSSGQNMIAKVSFYKSKLNKNSKFYFLVQNDKNMTKYSLSLN</sequence>
<evidence type="ECO:0000313" key="2">
    <source>
        <dbReference type="Proteomes" id="UP001597251"/>
    </source>
</evidence>
<evidence type="ECO:0000313" key="1">
    <source>
        <dbReference type="EMBL" id="MFD1418001.1"/>
    </source>
</evidence>
<organism evidence="1 2">
    <name type="scientific">Companilactobacillus keshanensis</name>
    <dbReference type="NCBI Taxonomy" id="2486003"/>
    <lineage>
        <taxon>Bacteria</taxon>
        <taxon>Bacillati</taxon>
        <taxon>Bacillota</taxon>
        <taxon>Bacilli</taxon>
        <taxon>Lactobacillales</taxon>
        <taxon>Lactobacillaceae</taxon>
        <taxon>Companilactobacillus</taxon>
    </lineage>
</organism>
<dbReference type="RefSeq" id="WP_125678232.1">
    <property type="nucleotide sequence ID" value="NZ_JBHTOI010000031.1"/>
</dbReference>
<dbReference type="EMBL" id="JBHTOI010000031">
    <property type="protein sequence ID" value="MFD1418001.1"/>
    <property type="molecule type" value="Genomic_DNA"/>
</dbReference>
<accession>A0ABW4BS29</accession>
<keyword evidence="2" id="KW-1185">Reference proteome</keyword>
<gene>
    <name evidence="1" type="ORF">ACFQ42_04535</name>
</gene>
<evidence type="ECO:0008006" key="3">
    <source>
        <dbReference type="Google" id="ProtNLM"/>
    </source>
</evidence>
<name>A0ABW4BS29_9LACO</name>
<reference evidence="2" key="1">
    <citation type="journal article" date="2019" name="Int. J. Syst. Evol. Microbiol.">
        <title>The Global Catalogue of Microorganisms (GCM) 10K type strain sequencing project: providing services to taxonomists for standard genome sequencing and annotation.</title>
        <authorList>
            <consortium name="The Broad Institute Genomics Platform"/>
            <consortium name="The Broad Institute Genome Sequencing Center for Infectious Disease"/>
            <person name="Wu L."/>
            <person name="Ma J."/>
        </authorList>
    </citation>
    <scope>NUCLEOTIDE SEQUENCE [LARGE SCALE GENOMIC DNA]</scope>
    <source>
        <strain evidence="2">CCM 8936</strain>
    </source>
</reference>